<name>A0ABD2AZL9_VESMC</name>
<comment type="caution">
    <text evidence="1">The sequence shown here is derived from an EMBL/GenBank/DDBJ whole genome shotgun (WGS) entry which is preliminary data.</text>
</comment>
<gene>
    <name evidence="1" type="ORF">V1477_017868</name>
</gene>
<proteinExistence type="predicted"/>
<dbReference type="EMBL" id="JAYRBN010000109">
    <property type="protein sequence ID" value="KAL2726054.1"/>
    <property type="molecule type" value="Genomic_DNA"/>
</dbReference>
<dbReference type="Proteomes" id="UP001607303">
    <property type="component" value="Unassembled WGS sequence"/>
</dbReference>
<protein>
    <submittedName>
        <fullName evidence="1">Uncharacterized protein</fullName>
    </submittedName>
</protein>
<dbReference type="AlphaFoldDB" id="A0ABD2AZL9"/>
<sequence>MINNFSPGSFGEFIMCDTATNPRYLEGKIRTEDHKLFKNSETLFYQKINSKQEIDIMISTKKQIIQIIHLYKTQT</sequence>
<evidence type="ECO:0000313" key="2">
    <source>
        <dbReference type="Proteomes" id="UP001607303"/>
    </source>
</evidence>
<organism evidence="1 2">
    <name type="scientific">Vespula maculifrons</name>
    <name type="common">Eastern yellow jacket</name>
    <name type="synonym">Wasp</name>
    <dbReference type="NCBI Taxonomy" id="7453"/>
    <lineage>
        <taxon>Eukaryota</taxon>
        <taxon>Metazoa</taxon>
        <taxon>Ecdysozoa</taxon>
        <taxon>Arthropoda</taxon>
        <taxon>Hexapoda</taxon>
        <taxon>Insecta</taxon>
        <taxon>Pterygota</taxon>
        <taxon>Neoptera</taxon>
        <taxon>Endopterygota</taxon>
        <taxon>Hymenoptera</taxon>
        <taxon>Apocrita</taxon>
        <taxon>Aculeata</taxon>
        <taxon>Vespoidea</taxon>
        <taxon>Vespidae</taxon>
        <taxon>Vespinae</taxon>
        <taxon>Vespula</taxon>
    </lineage>
</organism>
<accession>A0ABD2AZL9</accession>
<keyword evidence="2" id="KW-1185">Reference proteome</keyword>
<evidence type="ECO:0000313" key="1">
    <source>
        <dbReference type="EMBL" id="KAL2726054.1"/>
    </source>
</evidence>
<reference evidence="1 2" key="1">
    <citation type="journal article" date="2024" name="Ann. Entomol. Soc. Am.">
        <title>Genomic analyses of the southern and eastern yellowjacket wasps (Hymenoptera: Vespidae) reveal evolutionary signatures of social life.</title>
        <authorList>
            <person name="Catto M.A."/>
            <person name="Caine P.B."/>
            <person name="Orr S.E."/>
            <person name="Hunt B.G."/>
            <person name="Goodisman M.A.D."/>
        </authorList>
    </citation>
    <scope>NUCLEOTIDE SEQUENCE [LARGE SCALE GENOMIC DNA]</scope>
    <source>
        <strain evidence="1">232</strain>
        <tissue evidence="1">Head and thorax</tissue>
    </source>
</reference>